<name>A0A6S6P7G1_9MYCO</name>
<gene>
    <name evidence="2" type="ORF">NIIDNTM18_38120</name>
</gene>
<dbReference type="EMBL" id="AP023287">
    <property type="protein sequence ID" value="BCI54534.1"/>
    <property type="molecule type" value="Genomic_DNA"/>
</dbReference>
<accession>A0A6S6P7G1</accession>
<feature type="region of interest" description="Disordered" evidence="1">
    <location>
        <begin position="1"/>
        <end position="50"/>
    </location>
</feature>
<reference evidence="2 3" key="1">
    <citation type="submission" date="2020-07" db="EMBL/GenBank/DDBJ databases">
        <title>Complete genome sequence of Mycolicibacterium litorale like strain isolated from cardiac implantable electronic device infection.</title>
        <authorList>
            <person name="Fukano H."/>
            <person name="Miyama H."/>
            <person name="Hoshino Y."/>
        </authorList>
    </citation>
    <scope>NUCLEOTIDE SEQUENCE [LARGE SCALE GENOMIC DNA]</scope>
    <source>
        <strain evidence="2 3">NIIDNTM18</strain>
    </source>
</reference>
<sequence length="88" mass="10298">MRKRRNNEQVRIRHHHRRRTGHRIPGLRRPRPGRPSGPGNAADTISSLDDRGYQVRVTQQGMNKPLDESSIVSVRYDNDKRIVYVTTR</sequence>
<feature type="compositionally biased region" description="Basic residues" evidence="1">
    <location>
        <begin position="12"/>
        <end position="32"/>
    </location>
</feature>
<evidence type="ECO:0000313" key="2">
    <source>
        <dbReference type="EMBL" id="BCI54534.1"/>
    </source>
</evidence>
<dbReference type="Proteomes" id="UP000515734">
    <property type="component" value="Chromosome"/>
</dbReference>
<protein>
    <submittedName>
        <fullName evidence="2">Uncharacterized protein</fullName>
    </submittedName>
</protein>
<feature type="compositionally biased region" description="Basic and acidic residues" evidence="1">
    <location>
        <begin position="1"/>
        <end position="11"/>
    </location>
</feature>
<dbReference type="AlphaFoldDB" id="A0A6S6P7G1"/>
<evidence type="ECO:0000313" key="3">
    <source>
        <dbReference type="Proteomes" id="UP000515734"/>
    </source>
</evidence>
<proteinExistence type="predicted"/>
<evidence type="ECO:0000256" key="1">
    <source>
        <dbReference type="SAM" id="MobiDB-lite"/>
    </source>
</evidence>
<organism evidence="2 3">
    <name type="scientific">Mycolicibacterium litorale</name>
    <dbReference type="NCBI Taxonomy" id="758802"/>
    <lineage>
        <taxon>Bacteria</taxon>
        <taxon>Bacillati</taxon>
        <taxon>Actinomycetota</taxon>
        <taxon>Actinomycetes</taxon>
        <taxon>Mycobacteriales</taxon>
        <taxon>Mycobacteriaceae</taxon>
        <taxon>Mycolicibacterium</taxon>
    </lineage>
</organism>